<comment type="caution">
    <text evidence="3">The sequence shown here is derived from an EMBL/GenBank/DDBJ whole genome shotgun (WGS) entry which is preliminary data.</text>
</comment>
<feature type="transmembrane region" description="Helical" evidence="2">
    <location>
        <begin position="191"/>
        <end position="215"/>
    </location>
</feature>
<gene>
    <name evidence="3" type="ORF">M917_2773</name>
</gene>
<reference evidence="3 4" key="1">
    <citation type="journal article" date="2013" name="Genome Announc.">
        <title>Draft Genome Sequence of Psychrobacter aquaticus Strain CMS 56T, Isolated from a Cyanobacterial Mat Sample Collected from Water Bodies in the McMurdo Dry Valley Region of Antarctica.</title>
        <authorList>
            <person name="Reddy G.S."/>
            <person name="Ara S."/>
            <person name="Singh A."/>
            <person name="Kumar Pinnaka A."/>
            <person name="Shivaji S."/>
        </authorList>
    </citation>
    <scope>NUCLEOTIDE SEQUENCE [LARGE SCALE GENOMIC DNA]</scope>
    <source>
        <strain evidence="3 4">CMS 56</strain>
    </source>
</reference>
<feature type="compositionally biased region" description="Polar residues" evidence="1">
    <location>
        <begin position="39"/>
        <end position="48"/>
    </location>
</feature>
<dbReference type="RefSeq" id="WP_021815384.1">
    <property type="nucleotide sequence ID" value="NZ_AUSW01000035.1"/>
</dbReference>
<keyword evidence="4" id="KW-1185">Reference proteome</keyword>
<dbReference type="AlphaFoldDB" id="U4T2A9"/>
<name>U4T2A9_9GAMM</name>
<feature type="region of interest" description="Disordered" evidence="1">
    <location>
        <begin position="120"/>
        <end position="141"/>
    </location>
</feature>
<sequence>MSDKKNDFETDFEEKWAEISSKKSRNVTNNNIYERFISRVQNEDGNNSETDDVEPLENAKNSSALNSSAFEPLSANELELFSGQDTGREVGLEATDAPFDFLAQETQVSRDLLPDAHISSQDSHLNEPSFNIGSDGSYGAPTNKTTGLADTKENTYIPDSASVISQESPIQSAVKESIPSQDKLASSKKPLIIGMIFGSLLIVIIVVTLIFTGILSTSTEKAVPAATEPASPVITSTAQPTSTIDNPISVDASSTDNLAVEAQQGNISATNQDQNAVTNNVVVVEMPKTAPAIADESNTEAAITYEDFRQESQSTLYRETDD</sequence>
<evidence type="ECO:0000256" key="1">
    <source>
        <dbReference type="SAM" id="MobiDB-lite"/>
    </source>
</evidence>
<accession>U4T2A9</accession>
<dbReference type="Proteomes" id="UP000016761">
    <property type="component" value="Unassembled WGS sequence"/>
</dbReference>
<keyword evidence="2" id="KW-0812">Transmembrane</keyword>
<organism evidence="3 4">
    <name type="scientific">Psychrobacter aquaticus CMS 56</name>
    <dbReference type="NCBI Taxonomy" id="1354303"/>
    <lineage>
        <taxon>Bacteria</taxon>
        <taxon>Pseudomonadati</taxon>
        <taxon>Pseudomonadota</taxon>
        <taxon>Gammaproteobacteria</taxon>
        <taxon>Moraxellales</taxon>
        <taxon>Moraxellaceae</taxon>
        <taxon>Psychrobacter</taxon>
    </lineage>
</organism>
<evidence type="ECO:0000313" key="3">
    <source>
        <dbReference type="EMBL" id="ERL54625.1"/>
    </source>
</evidence>
<keyword evidence="2" id="KW-1133">Transmembrane helix</keyword>
<proteinExistence type="predicted"/>
<keyword evidence="2" id="KW-0472">Membrane</keyword>
<dbReference type="PATRIC" id="fig|1354303.4.peg.2731"/>
<dbReference type="EMBL" id="AUSW01000035">
    <property type="protein sequence ID" value="ERL54625.1"/>
    <property type="molecule type" value="Genomic_DNA"/>
</dbReference>
<evidence type="ECO:0000256" key="2">
    <source>
        <dbReference type="SAM" id="Phobius"/>
    </source>
</evidence>
<protein>
    <submittedName>
        <fullName evidence="3">Uncharacterized protein</fullName>
    </submittedName>
</protein>
<feature type="region of interest" description="Disordered" evidence="1">
    <location>
        <begin position="37"/>
        <end position="63"/>
    </location>
</feature>
<dbReference type="OrthoDB" id="6658885at2"/>
<evidence type="ECO:0000313" key="4">
    <source>
        <dbReference type="Proteomes" id="UP000016761"/>
    </source>
</evidence>